<dbReference type="Pfam" id="PF00356">
    <property type="entry name" value="LacI"/>
    <property type="match status" value="1"/>
</dbReference>
<gene>
    <name evidence="5" type="ORF">MQE35_09895</name>
</gene>
<dbReference type="Proteomes" id="UP000831290">
    <property type="component" value="Chromosome"/>
</dbReference>
<dbReference type="GO" id="GO:0000976">
    <property type="term" value="F:transcription cis-regulatory region binding"/>
    <property type="evidence" value="ECO:0007669"/>
    <property type="project" value="TreeGrafter"/>
</dbReference>
<evidence type="ECO:0000256" key="1">
    <source>
        <dbReference type="ARBA" id="ARBA00023015"/>
    </source>
</evidence>
<organism evidence="5 6">
    <name type="scientific">Abyssalbus ytuae</name>
    <dbReference type="NCBI Taxonomy" id="2926907"/>
    <lineage>
        <taxon>Bacteria</taxon>
        <taxon>Pseudomonadati</taxon>
        <taxon>Bacteroidota</taxon>
        <taxon>Flavobacteriia</taxon>
        <taxon>Flavobacteriales</taxon>
        <taxon>Flavobacteriaceae</taxon>
        <taxon>Abyssalbus</taxon>
    </lineage>
</organism>
<dbReference type="PROSITE" id="PS00356">
    <property type="entry name" value="HTH_LACI_1"/>
    <property type="match status" value="1"/>
</dbReference>
<keyword evidence="1" id="KW-0805">Transcription regulation</keyword>
<dbReference type="Pfam" id="PF13407">
    <property type="entry name" value="Peripla_BP_4"/>
    <property type="match status" value="1"/>
</dbReference>
<accession>A0A9E6ZL10</accession>
<dbReference type="PANTHER" id="PTHR30146:SF144">
    <property type="entry name" value="LACI-FAMILY TRANSCRIPTION REGULATOR"/>
    <property type="match status" value="1"/>
</dbReference>
<evidence type="ECO:0000259" key="4">
    <source>
        <dbReference type="PROSITE" id="PS50932"/>
    </source>
</evidence>
<dbReference type="CDD" id="cd01392">
    <property type="entry name" value="HTH_LacI"/>
    <property type="match status" value="1"/>
</dbReference>
<evidence type="ECO:0000256" key="2">
    <source>
        <dbReference type="ARBA" id="ARBA00023125"/>
    </source>
</evidence>
<evidence type="ECO:0000313" key="5">
    <source>
        <dbReference type="EMBL" id="UOB16050.1"/>
    </source>
</evidence>
<dbReference type="GO" id="GO:0003700">
    <property type="term" value="F:DNA-binding transcription factor activity"/>
    <property type="evidence" value="ECO:0007669"/>
    <property type="project" value="TreeGrafter"/>
</dbReference>
<dbReference type="SUPFAM" id="SSF47413">
    <property type="entry name" value="lambda repressor-like DNA-binding domains"/>
    <property type="match status" value="1"/>
</dbReference>
<dbReference type="Gene3D" id="3.40.50.2300">
    <property type="match status" value="2"/>
</dbReference>
<dbReference type="Gene3D" id="1.10.260.40">
    <property type="entry name" value="lambda repressor-like DNA-binding domains"/>
    <property type="match status" value="1"/>
</dbReference>
<dbReference type="InterPro" id="IPR010982">
    <property type="entry name" value="Lambda_DNA-bd_dom_sf"/>
</dbReference>
<dbReference type="InterPro" id="IPR028082">
    <property type="entry name" value="Peripla_BP_I"/>
</dbReference>
<dbReference type="KEGG" id="fbm:MQE35_09895"/>
<dbReference type="SUPFAM" id="SSF53822">
    <property type="entry name" value="Periplasmic binding protein-like I"/>
    <property type="match status" value="1"/>
</dbReference>
<dbReference type="EMBL" id="CP094358">
    <property type="protein sequence ID" value="UOB16050.1"/>
    <property type="molecule type" value="Genomic_DNA"/>
</dbReference>
<proteinExistence type="predicted"/>
<reference evidence="5" key="1">
    <citation type="submission" date="2022-03" db="EMBL/GenBank/DDBJ databases">
        <title>Description of Abyssus ytuae gen. nov., sp. nov., a novel member of the family Flavobacteriaceae isolated from the sediment of Mariana Trench.</title>
        <authorList>
            <person name="Zhang J."/>
            <person name="Xu X."/>
        </authorList>
    </citation>
    <scope>NUCLEOTIDE SEQUENCE</scope>
    <source>
        <strain evidence="5">MT3330</strain>
    </source>
</reference>
<dbReference type="InterPro" id="IPR025997">
    <property type="entry name" value="SBP_2_dom"/>
</dbReference>
<keyword evidence="6" id="KW-1185">Reference proteome</keyword>
<dbReference type="PANTHER" id="PTHR30146">
    <property type="entry name" value="LACI-RELATED TRANSCRIPTIONAL REPRESSOR"/>
    <property type="match status" value="1"/>
</dbReference>
<dbReference type="InterPro" id="IPR000843">
    <property type="entry name" value="HTH_LacI"/>
</dbReference>
<keyword evidence="2" id="KW-0238">DNA-binding</keyword>
<feature type="domain" description="HTH lacI-type" evidence="4">
    <location>
        <begin position="5"/>
        <end position="59"/>
    </location>
</feature>
<dbReference type="SMART" id="SM00354">
    <property type="entry name" value="HTH_LACI"/>
    <property type="match status" value="1"/>
</dbReference>
<evidence type="ECO:0000256" key="3">
    <source>
        <dbReference type="ARBA" id="ARBA00023163"/>
    </source>
</evidence>
<dbReference type="PROSITE" id="PS50932">
    <property type="entry name" value="HTH_LACI_2"/>
    <property type="match status" value="1"/>
</dbReference>
<dbReference type="RefSeq" id="WP_255841199.1">
    <property type="nucleotide sequence ID" value="NZ_CP094358.1"/>
</dbReference>
<name>A0A9E6ZL10_9FLAO</name>
<protein>
    <submittedName>
        <fullName evidence="5">Substrate-binding domain-containing protein</fullName>
    </submittedName>
</protein>
<sequence length="348" mass="39828">MIKKYTIKDIAEMAGVSKGTVDRVLHKRGKVSPTALKKVNKILKDIDFKPNPIAKNLKNNKIYRLCILFPDYHEDSYWAPCLEAVKEFEENYQALGIKAEEYGYNVFLPESFTKKALEVISTNPDAILMAPLFFNEAKIISKICHDKGIIVSTFNNIIKKEGFSNYIGQDLFQSGRIAAKLLDTLIGKGHIAIIHVDEIVQNATHMQQKEKGFKSYFKDNKTSDYKISTISIDKNFNLNNNESLESFFNLNTDIKGVFVTTSKTYVVAEFNKAHNKHLKIVGYDLVDNNIRFLKEGYIDFLINQNPKKQAFIGLSTLAEHLLFDKEIPKRILLPIDIINSENFKQYLE</sequence>
<dbReference type="AlphaFoldDB" id="A0A9E6ZL10"/>
<evidence type="ECO:0000313" key="6">
    <source>
        <dbReference type="Proteomes" id="UP000831290"/>
    </source>
</evidence>
<keyword evidence="3" id="KW-0804">Transcription</keyword>